<reference evidence="7" key="1">
    <citation type="submission" date="2021-05" db="EMBL/GenBank/DDBJ databases">
        <authorList>
            <person name="Alioto T."/>
            <person name="Alioto T."/>
            <person name="Gomez Garrido J."/>
        </authorList>
    </citation>
    <scope>NUCLEOTIDE SEQUENCE</scope>
</reference>
<keyword evidence="5" id="KW-1133">Transmembrane helix</keyword>
<evidence type="ECO:0000256" key="3">
    <source>
        <dbReference type="ARBA" id="ARBA00023098"/>
    </source>
</evidence>
<dbReference type="InterPro" id="IPR016035">
    <property type="entry name" value="Acyl_Trfase/lysoPLipase"/>
</dbReference>
<keyword evidence="3" id="KW-0443">Lipid metabolism</keyword>
<dbReference type="Gene3D" id="3.40.1090.10">
    <property type="entry name" value="Cytosolic phospholipase A2 catalytic domain"/>
    <property type="match status" value="1"/>
</dbReference>
<dbReference type="SUPFAM" id="SSF52151">
    <property type="entry name" value="FabD/lysophospholipase-like"/>
    <property type="match status" value="1"/>
</dbReference>
<protein>
    <submittedName>
        <fullName evidence="7">Neuropathy target esterase sws</fullName>
    </submittedName>
</protein>
<feature type="transmembrane region" description="Helical" evidence="5">
    <location>
        <begin position="28"/>
        <end position="49"/>
    </location>
</feature>
<dbReference type="AlphaFoldDB" id="A0A8D8G3T0"/>
<evidence type="ECO:0000256" key="1">
    <source>
        <dbReference type="ARBA" id="ARBA00022801"/>
    </source>
</evidence>
<feature type="domain" description="PNPLA" evidence="6">
    <location>
        <begin position="1"/>
        <end position="107"/>
    </location>
</feature>
<proteinExistence type="predicted"/>
<evidence type="ECO:0000256" key="4">
    <source>
        <dbReference type="PROSITE-ProRule" id="PRU01161"/>
    </source>
</evidence>
<dbReference type="GO" id="GO:0016298">
    <property type="term" value="F:lipase activity"/>
    <property type="evidence" value="ECO:0007669"/>
    <property type="project" value="UniProtKB-ARBA"/>
</dbReference>
<dbReference type="PANTHER" id="PTHR14226:SF29">
    <property type="entry name" value="NEUROPATHY TARGET ESTERASE SWS"/>
    <property type="match status" value="1"/>
</dbReference>
<dbReference type="GO" id="GO:0016042">
    <property type="term" value="P:lipid catabolic process"/>
    <property type="evidence" value="ECO:0007669"/>
    <property type="project" value="UniProtKB-KW"/>
</dbReference>
<keyword evidence="5" id="KW-0812">Transmembrane</keyword>
<evidence type="ECO:0000259" key="6">
    <source>
        <dbReference type="PROSITE" id="PS51635"/>
    </source>
</evidence>
<organism evidence="7">
    <name type="scientific">Culex pipiens</name>
    <name type="common">House mosquito</name>
    <dbReference type="NCBI Taxonomy" id="7175"/>
    <lineage>
        <taxon>Eukaryota</taxon>
        <taxon>Metazoa</taxon>
        <taxon>Ecdysozoa</taxon>
        <taxon>Arthropoda</taxon>
        <taxon>Hexapoda</taxon>
        <taxon>Insecta</taxon>
        <taxon>Pterygota</taxon>
        <taxon>Neoptera</taxon>
        <taxon>Endopterygota</taxon>
        <taxon>Diptera</taxon>
        <taxon>Nematocera</taxon>
        <taxon>Culicoidea</taxon>
        <taxon>Culicidae</taxon>
        <taxon>Culicinae</taxon>
        <taxon>Culicini</taxon>
        <taxon>Culex</taxon>
        <taxon>Culex</taxon>
    </lineage>
</organism>
<dbReference type="GO" id="GO:0052689">
    <property type="term" value="F:carboxylic ester hydrolase activity"/>
    <property type="evidence" value="ECO:0007669"/>
    <property type="project" value="UniProtKB-ARBA"/>
</dbReference>
<name>A0A8D8G3T0_CULPI</name>
<evidence type="ECO:0000256" key="2">
    <source>
        <dbReference type="ARBA" id="ARBA00022963"/>
    </source>
</evidence>
<accession>A0A8D8G3T0</accession>
<dbReference type="EMBL" id="HBUE01121622">
    <property type="protein sequence ID" value="CAG6492644.1"/>
    <property type="molecule type" value="Transcribed_RNA"/>
</dbReference>
<keyword evidence="5" id="KW-0472">Membrane</keyword>
<dbReference type="PANTHER" id="PTHR14226">
    <property type="entry name" value="NEUROPATHY TARGET ESTERASE/SWISS CHEESE D.MELANOGASTER"/>
    <property type="match status" value="1"/>
</dbReference>
<dbReference type="InterPro" id="IPR002641">
    <property type="entry name" value="PNPLA_dom"/>
</dbReference>
<keyword evidence="1" id="KW-0378">Hydrolase</keyword>
<evidence type="ECO:0000256" key="5">
    <source>
        <dbReference type="SAM" id="Phobius"/>
    </source>
</evidence>
<keyword evidence="2" id="KW-0442">Lipid degradation</keyword>
<dbReference type="InterPro" id="IPR050301">
    <property type="entry name" value="NTE"/>
</dbReference>
<dbReference type="PROSITE" id="PS51635">
    <property type="entry name" value="PNPLA"/>
    <property type="match status" value="1"/>
</dbReference>
<sequence>MRHQLAQRLNIKLRHCLLAIGTFPKSKIILQAALVLFPLCVVYPCFIFFKLFMLKCYLDQHHLGTLWRYVRASMSVAGIFPPICDNRDGHLLLDGCYTNNVPGKLCAFFLISSLSSLHKPLYTLYNLFLLKFISFNSTVTHTALAITNSK</sequence>
<evidence type="ECO:0000313" key="7">
    <source>
        <dbReference type="EMBL" id="CAG6492644.1"/>
    </source>
</evidence>
<comment type="caution">
    <text evidence="4">Lacks conserved residue(s) required for the propagation of feature annotation.</text>
</comment>